<evidence type="ECO:0000256" key="8">
    <source>
        <dbReference type="ARBA" id="ARBA00023316"/>
    </source>
</evidence>
<evidence type="ECO:0000256" key="5">
    <source>
        <dbReference type="ARBA" id="ARBA00022984"/>
    </source>
</evidence>
<keyword evidence="1" id="KW-0328">Glycosyltransferase</keyword>
<dbReference type="SUPFAM" id="SSF56601">
    <property type="entry name" value="beta-lactamase/transpeptidase-like"/>
    <property type="match status" value="1"/>
</dbReference>
<keyword evidence="6" id="KW-1133">Transmembrane helix</keyword>
<dbReference type="GO" id="GO:0009252">
    <property type="term" value="P:peptidoglycan biosynthetic process"/>
    <property type="evidence" value="ECO:0007669"/>
    <property type="project" value="UniProtKB-KW"/>
</dbReference>
<evidence type="ECO:0000256" key="6">
    <source>
        <dbReference type="ARBA" id="ARBA00022989"/>
    </source>
</evidence>
<keyword evidence="2" id="KW-0808">Transferase</keyword>
<keyword evidence="4" id="KW-0133">Cell shape</keyword>
<dbReference type="GO" id="GO:0030288">
    <property type="term" value="C:outer membrane-bounded periplasmic space"/>
    <property type="evidence" value="ECO:0007669"/>
    <property type="project" value="TreeGrafter"/>
</dbReference>
<dbReference type="PANTHER" id="PTHR32282">
    <property type="entry name" value="BINDING PROTEIN TRANSPEPTIDASE, PUTATIVE-RELATED"/>
    <property type="match status" value="1"/>
</dbReference>
<dbReference type="Proteomes" id="UP000277214">
    <property type="component" value="Chromosome 1"/>
</dbReference>
<evidence type="ECO:0000256" key="2">
    <source>
        <dbReference type="ARBA" id="ARBA00022679"/>
    </source>
</evidence>
<organism evidence="9 10">
    <name type="scientific">Salmonella enterica I</name>
    <dbReference type="NCBI Taxonomy" id="59201"/>
    <lineage>
        <taxon>Bacteria</taxon>
        <taxon>Pseudomonadati</taxon>
        <taxon>Pseudomonadota</taxon>
        <taxon>Gammaproteobacteria</taxon>
        <taxon>Enterobacterales</taxon>
        <taxon>Enterobacteriaceae</taxon>
        <taxon>Salmonella</taxon>
    </lineage>
</organism>
<evidence type="ECO:0000313" key="10">
    <source>
        <dbReference type="Proteomes" id="UP000277214"/>
    </source>
</evidence>
<accession>A0A447PVV8</accession>
<evidence type="ECO:0000256" key="1">
    <source>
        <dbReference type="ARBA" id="ARBA00022676"/>
    </source>
</evidence>
<keyword evidence="3" id="KW-0812">Transmembrane</keyword>
<evidence type="ECO:0000256" key="7">
    <source>
        <dbReference type="ARBA" id="ARBA00023136"/>
    </source>
</evidence>
<dbReference type="GO" id="GO:0008955">
    <property type="term" value="F:peptidoglycan glycosyltransferase activity"/>
    <property type="evidence" value="ECO:0007669"/>
    <property type="project" value="TreeGrafter"/>
</dbReference>
<evidence type="ECO:0000313" key="9">
    <source>
        <dbReference type="EMBL" id="VEA43208.1"/>
    </source>
</evidence>
<evidence type="ECO:0000256" key="4">
    <source>
        <dbReference type="ARBA" id="ARBA00022960"/>
    </source>
</evidence>
<dbReference type="GO" id="GO:0071555">
    <property type="term" value="P:cell wall organization"/>
    <property type="evidence" value="ECO:0007669"/>
    <property type="project" value="UniProtKB-KW"/>
</dbReference>
<reference evidence="9 10" key="1">
    <citation type="submission" date="2018-12" db="EMBL/GenBank/DDBJ databases">
        <authorList>
            <consortium name="Pathogen Informatics"/>
        </authorList>
    </citation>
    <scope>NUCLEOTIDE SEQUENCE [LARGE SCALE GENOMIC DNA]</scope>
    <source>
        <strain evidence="9 10">NCTC8272</strain>
    </source>
</reference>
<gene>
    <name evidence="9" type="primary">mrcA_2</name>
    <name evidence="9" type="ORF">NCTC8272_04829</name>
</gene>
<keyword evidence="8" id="KW-0961">Cell wall biogenesis/degradation</keyword>
<dbReference type="AlphaFoldDB" id="A0A447PVV8"/>
<keyword evidence="7" id="KW-0472">Membrane</keyword>
<proteinExistence type="predicted"/>
<dbReference type="PANTHER" id="PTHR32282:SF27">
    <property type="entry name" value="PENICILLIN-BINDING PROTEIN 1A"/>
    <property type="match status" value="1"/>
</dbReference>
<dbReference type="EMBL" id="LR134149">
    <property type="protein sequence ID" value="VEA43208.1"/>
    <property type="molecule type" value="Genomic_DNA"/>
</dbReference>
<dbReference type="Gene3D" id="3.40.710.10">
    <property type="entry name" value="DD-peptidase/beta-lactamase superfamily"/>
    <property type="match status" value="1"/>
</dbReference>
<keyword evidence="5" id="KW-0573">Peptidoglycan synthesis</keyword>
<dbReference type="InterPro" id="IPR012338">
    <property type="entry name" value="Beta-lactam/transpept-like"/>
</dbReference>
<protein>
    <submittedName>
        <fullName evidence="9">Penicillin-binding protein 1A</fullName>
    </submittedName>
</protein>
<sequence length="152" mass="16525">MLENTNVEEVAVSQEQQNSAVPMPELEQANQALVAQNGTQEYAPHVINTPLAFLIKSALNTNIFGEPGWMGTGWRAARDLKRRDIGGKTGTTNSSKDAWFSGYGPGVVTSVWIGFDDHRRDLGRTTASGAIKDQISGYEAARRARNLHGTPI</sequence>
<evidence type="ECO:0000256" key="3">
    <source>
        <dbReference type="ARBA" id="ARBA00022692"/>
    </source>
</evidence>
<dbReference type="GO" id="GO:0008360">
    <property type="term" value="P:regulation of cell shape"/>
    <property type="evidence" value="ECO:0007669"/>
    <property type="project" value="UniProtKB-KW"/>
</dbReference>
<name>A0A447PVV8_SALET</name>
<dbReference type="InterPro" id="IPR050396">
    <property type="entry name" value="Glycosyltr_51/Transpeptidase"/>
</dbReference>